<organism evidence="1 2">
    <name type="scientific">Laceyella sediminis</name>
    <dbReference type="NCBI Taxonomy" id="573074"/>
    <lineage>
        <taxon>Bacteria</taxon>
        <taxon>Bacillati</taxon>
        <taxon>Bacillota</taxon>
        <taxon>Bacilli</taxon>
        <taxon>Bacillales</taxon>
        <taxon>Thermoactinomycetaceae</taxon>
        <taxon>Laceyella</taxon>
    </lineage>
</organism>
<sequence length="62" mass="7137">MVNSQRADGCCESAVCLMWSTPEWLIEPLRSRSARLTRYPLESIWQIMPIDLPRLSARADSE</sequence>
<comment type="caution">
    <text evidence="1">The sequence shown here is derived from an EMBL/GenBank/DDBJ whole genome shotgun (WGS) entry which is preliminary data.</text>
</comment>
<protein>
    <submittedName>
        <fullName evidence="1">Uncharacterized protein</fullName>
    </submittedName>
</protein>
<dbReference type="Proteomes" id="UP000238836">
    <property type="component" value="Unassembled WGS sequence"/>
</dbReference>
<dbReference type="EMBL" id="PVTZ01000006">
    <property type="protein sequence ID" value="PRZ14412.1"/>
    <property type="molecule type" value="Genomic_DNA"/>
</dbReference>
<gene>
    <name evidence="1" type="ORF">CLV36_106176</name>
</gene>
<reference evidence="1 2" key="1">
    <citation type="submission" date="2018-03" db="EMBL/GenBank/DDBJ databases">
        <title>Genomic Encyclopedia of Archaeal and Bacterial Type Strains, Phase II (KMG-II): from individual species to whole genera.</title>
        <authorList>
            <person name="Goeker M."/>
        </authorList>
    </citation>
    <scope>NUCLEOTIDE SEQUENCE [LARGE SCALE GENOMIC DNA]</scope>
    <source>
        <strain evidence="1 2">RHA1</strain>
    </source>
</reference>
<accession>A0ABX5ER75</accession>
<keyword evidence="2" id="KW-1185">Reference proteome</keyword>
<evidence type="ECO:0000313" key="2">
    <source>
        <dbReference type="Proteomes" id="UP000238836"/>
    </source>
</evidence>
<evidence type="ECO:0000313" key="1">
    <source>
        <dbReference type="EMBL" id="PRZ14412.1"/>
    </source>
</evidence>
<name>A0ABX5ER75_9BACL</name>
<proteinExistence type="predicted"/>